<keyword evidence="12" id="KW-1185">Reference proteome</keyword>
<comment type="subcellular location">
    <subcellularLocation>
        <location evidence="1">Nucleus</location>
    </subcellularLocation>
</comment>
<dbReference type="Gene3D" id="1.10.565.10">
    <property type="entry name" value="Retinoid X Receptor"/>
    <property type="match status" value="1"/>
</dbReference>
<dbReference type="GO" id="GO:0008270">
    <property type="term" value="F:zinc ion binding"/>
    <property type="evidence" value="ECO:0007669"/>
    <property type="project" value="UniProtKB-KW"/>
</dbReference>
<dbReference type="EMBL" id="GL379790">
    <property type="protein sequence ID" value="EGT49802.1"/>
    <property type="molecule type" value="Genomic_DNA"/>
</dbReference>
<feature type="domain" description="Nuclear receptor" evidence="10">
    <location>
        <begin position="9"/>
        <end position="84"/>
    </location>
</feature>
<dbReference type="OMA" id="MIDHISS"/>
<dbReference type="PROSITE" id="PS51030">
    <property type="entry name" value="NUCLEAR_REC_DBD_2"/>
    <property type="match status" value="1"/>
</dbReference>
<dbReference type="InterPro" id="IPR001628">
    <property type="entry name" value="Znf_hrmn_rcpt"/>
</dbReference>
<evidence type="ECO:0000256" key="1">
    <source>
        <dbReference type="ARBA" id="ARBA00004123"/>
    </source>
</evidence>
<keyword evidence="2" id="KW-0479">Metal-binding</keyword>
<evidence type="ECO:0000256" key="6">
    <source>
        <dbReference type="ARBA" id="ARBA00023125"/>
    </source>
</evidence>
<dbReference type="PANTHER" id="PTHR24086">
    <property type="entry name" value="NUCLEAR RECEPTOR SUBFAMILY 5 GROUP A"/>
    <property type="match status" value="1"/>
</dbReference>
<evidence type="ECO:0000313" key="11">
    <source>
        <dbReference type="EMBL" id="EGT49802.1"/>
    </source>
</evidence>
<dbReference type="InParanoid" id="G0MDH3"/>
<keyword evidence="4" id="KW-0862">Zinc</keyword>
<sequence>MSTQLLPNDKLCPICQDKVTGYHYGLLTCESCKGFFKRTVQNRKDYVCSWHSNCHIDRRSRKRCPSCRFRKCLLMGMKTDVVRADRRIGGRNELSRVYKEDRFQRKKLAAENAVTVPTTLDPETSFDFPASQYGFNANLESNYNVGRALMHPEDDMEMLHLNHSALSNFQNTNLLKNTGYMQIKQEPADYTDYYNLSNDSGISVAPSLPERFNNIPGSIPPLEPIDYTDGYRPTYTLGMPLDPSSNTPRTIPFSPIHAPPTTSSMFKLSMEDLMKRMPTENHMQQILDSARDKMDAYSFVMAVASEKLKNTVQWAKRDLMFDKLTLDDQMELIRKSWATIHLVDFTFAVLCEHLPSMFKIKNESTVSVAFTALLGNEADAPAWTSLASRLKEIGFTKLDYCAFRHLALYDKSMDHNQIVQAARSSVLQAWGDVRVYTEFWKIFEQLRELAGNSVKYLKNLSVTSPDKWEQINGKKSILHEMIDHISSLEPPVMF</sequence>
<evidence type="ECO:0000256" key="4">
    <source>
        <dbReference type="ARBA" id="ARBA00022833"/>
    </source>
</evidence>
<evidence type="ECO:0000256" key="3">
    <source>
        <dbReference type="ARBA" id="ARBA00022771"/>
    </source>
</evidence>
<dbReference type="AlphaFoldDB" id="G0MDH3"/>
<dbReference type="STRING" id="135651.G0MDH3"/>
<dbReference type="GO" id="GO:0004879">
    <property type="term" value="F:nuclear receptor activity"/>
    <property type="evidence" value="ECO:0007669"/>
    <property type="project" value="InterPro"/>
</dbReference>
<evidence type="ECO:0000256" key="8">
    <source>
        <dbReference type="ARBA" id="ARBA00023170"/>
    </source>
</evidence>
<dbReference type="PANTHER" id="PTHR24086:SF15">
    <property type="entry name" value="NUCLEAR HORMONE RECEPTOR FTZ-F1"/>
    <property type="match status" value="1"/>
</dbReference>
<dbReference type="OrthoDB" id="5771769at2759"/>
<dbReference type="InterPro" id="IPR013088">
    <property type="entry name" value="Znf_NHR/GATA"/>
</dbReference>
<dbReference type="HOGENOM" id="CLU_011437_0_0_1"/>
<keyword evidence="5" id="KW-0805">Transcription regulation</keyword>
<evidence type="ECO:0000313" key="12">
    <source>
        <dbReference type="Proteomes" id="UP000008068"/>
    </source>
</evidence>
<dbReference type="InterPro" id="IPR001723">
    <property type="entry name" value="Nuclear_hrmn_rcpt"/>
</dbReference>
<dbReference type="PRINTS" id="PR00398">
    <property type="entry name" value="STRDHORMONER"/>
</dbReference>
<evidence type="ECO:0000256" key="7">
    <source>
        <dbReference type="ARBA" id="ARBA00023163"/>
    </source>
</evidence>
<proteinExistence type="predicted"/>
<evidence type="ECO:0000256" key="2">
    <source>
        <dbReference type="ARBA" id="ARBA00022723"/>
    </source>
</evidence>
<dbReference type="PROSITE" id="PS00031">
    <property type="entry name" value="NUCLEAR_REC_DBD_1"/>
    <property type="match status" value="1"/>
</dbReference>
<gene>
    <name evidence="11" type="ORF">CAEBREN_24901</name>
</gene>
<reference evidence="12" key="1">
    <citation type="submission" date="2011-07" db="EMBL/GenBank/DDBJ databases">
        <authorList>
            <consortium name="Caenorhabditis brenneri Sequencing and Analysis Consortium"/>
            <person name="Wilson R.K."/>
        </authorList>
    </citation>
    <scope>NUCLEOTIDE SEQUENCE [LARGE SCALE GENOMIC DNA]</scope>
    <source>
        <strain evidence="12">PB2801</strain>
    </source>
</reference>
<dbReference type="SUPFAM" id="SSF57716">
    <property type="entry name" value="Glucocorticoid receptor-like (DNA-binding domain)"/>
    <property type="match status" value="1"/>
</dbReference>
<dbReference type="InterPro" id="IPR016355">
    <property type="entry name" value="NR5-like"/>
</dbReference>
<evidence type="ECO:0000256" key="5">
    <source>
        <dbReference type="ARBA" id="ARBA00023015"/>
    </source>
</evidence>
<evidence type="ECO:0000256" key="9">
    <source>
        <dbReference type="ARBA" id="ARBA00023242"/>
    </source>
</evidence>
<keyword evidence="6" id="KW-0238">DNA-binding</keyword>
<dbReference type="Proteomes" id="UP000008068">
    <property type="component" value="Unassembled WGS sequence"/>
</dbReference>
<name>G0MDH3_CAEBE</name>
<dbReference type="Pfam" id="PF00105">
    <property type="entry name" value="zf-C4"/>
    <property type="match status" value="1"/>
</dbReference>
<dbReference type="GO" id="GO:0090575">
    <property type="term" value="C:RNA polymerase II transcription regulator complex"/>
    <property type="evidence" value="ECO:0007669"/>
    <property type="project" value="TreeGrafter"/>
</dbReference>
<accession>G0MDH3</accession>
<keyword evidence="7" id="KW-0804">Transcription</keyword>
<dbReference type="GO" id="GO:0009755">
    <property type="term" value="P:hormone-mediated signaling pathway"/>
    <property type="evidence" value="ECO:0007669"/>
    <property type="project" value="TreeGrafter"/>
</dbReference>
<organism evidence="12">
    <name type="scientific">Caenorhabditis brenneri</name>
    <name type="common">Nematode worm</name>
    <dbReference type="NCBI Taxonomy" id="135651"/>
    <lineage>
        <taxon>Eukaryota</taxon>
        <taxon>Metazoa</taxon>
        <taxon>Ecdysozoa</taxon>
        <taxon>Nematoda</taxon>
        <taxon>Chromadorea</taxon>
        <taxon>Rhabditida</taxon>
        <taxon>Rhabditina</taxon>
        <taxon>Rhabditomorpha</taxon>
        <taxon>Rhabditoidea</taxon>
        <taxon>Rhabditidae</taxon>
        <taxon>Peloderinae</taxon>
        <taxon>Caenorhabditis</taxon>
    </lineage>
</organism>
<protein>
    <recommendedName>
        <fullName evidence="10">Nuclear receptor domain-containing protein</fullName>
    </recommendedName>
</protein>
<keyword evidence="3" id="KW-0863">Zinc-finger</keyword>
<dbReference type="Gene3D" id="3.30.50.10">
    <property type="entry name" value="Erythroid Transcription Factor GATA-1, subunit A"/>
    <property type="match status" value="1"/>
</dbReference>
<dbReference type="PRINTS" id="PR00047">
    <property type="entry name" value="STROIDFINGER"/>
</dbReference>
<dbReference type="SUPFAM" id="SSF48508">
    <property type="entry name" value="Nuclear receptor ligand-binding domain"/>
    <property type="match status" value="1"/>
</dbReference>
<evidence type="ECO:0000259" key="10">
    <source>
        <dbReference type="PROSITE" id="PS51030"/>
    </source>
</evidence>
<keyword evidence="9" id="KW-0539">Nucleus</keyword>
<dbReference type="GO" id="GO:0000978">
    <property type="term" value="F:RNA polymerase II cis-regulatory region sequence-specific DNA binding"/>
    <property type="evidence" value="ECO:0007669"/>
    <property type="project" value="TreeGrafter"/>
</dbReference>
<dbReference type="InterPro" id="IPR035500">
    <property type="entry name" value="NHR-like_dom_sf"/>
</dbReference>
<keyword evidence="8" id="KW-0675">Receptor</keyword>
<dbReference type="GO" id="GO:0009888">
    <property type="term" value="P:tissue development"/>
    <property type="evidence" value="ECO:0007669"/>
    <property type="project" value="TreeGrafter"/>
</dbReference>
<dbReference type="FunFam" id="3.30.50.10:FF:000006">
    <property type="entry name" value="Nuclear receptor subfamily 5 group A member"/>
    <property type="match status" value="1"/>
</dbReference>
<dbReference type="eggNOG" id="KOG4218">
    <property type="taxonomic scope" value="Eukaryota"/>
</dbReference>
<dbReference type="SMART" id="SM00399">
    <property type="entry name" value="ZnF_C4"/>
    <property type="match status" value="1"/>
</dbReference>